<gene>
    <name evidence="1" type="ORF">I7I52_09629</name>
</gene>
<comment type="caution">
    <text evidence="1">The sequence shown here is derived from an EMBL/GenBank/DDBJ whole genome shotgun (WGS) entry which is preliminary data.</text>
</comment>
<dbReference type="AlphaFoldDB" id="A0A8H7YVK0"/>
<evidence type="ECO:0000313" key="1">
    <source>
        <dbReference type="EMBL" id="KAG5299350.1"/>
    </source>
</evidence>
<organism evidence="1 2">
    <name type="scientific">Ajellomyces capsulatus</name>
    <name type="common">Darling's disease fungus</name>
    <name type="synonym">Histoplasma capsulatum</name>
    <dbReference type="NCBI Taxonomy" id="5037"/>
    <lineage>
        <taxon>Eukaryota</taxon>
        <taxon>Fungi</taxon>
        <taxon>Dikarya</taxon>
        <taxon>Ascomycota</taxon>
        <taxon>Pezizomycotina</taxon>
        <taxon>Eurotiomycetes</taxon>
        <taxon>Eurotiomycetidae</taxon>
        <taxon>Onygenales</taxon>
        <taxon>Ajellomycetaceae</taxon>
        <taxon>Histoplasma</taxon>
    </lineage>
</organism>
<name>A0A8H7YVK0_AJECA</name>
<dbReference type="Proteomes" id="UP000670092">
    <property type="component" value="Unassembled WGS sequence"/>
</dbReference>
<sequence length="61" mass="6920">MYWYLPGSGMHRLMCGIGTPAGRDAILNFVRQEYAECCLCCLKSTHFFHGIFISLLHILSP</sequence>
<reference evidence="1 2" key="1">
    <citation type="submission" date="2021-01" db="EMBL/GenBank/DDBJ databases">
        <title>Chromosome-level genome assembly of a human fungal pathogen reveals clustering of transcriptionally co-regulated genes.</title>
        <authorList>
            <person name="Voorhies M."/>
            <person name="Cohen S."/>
            <person name="Shea T.P."/>
            <person name="Petrus S."/>
            <person name="Munoz J.F."/>
            <person name="Poplawski S."/>
            <person name="Goldman W.E."/>
            <person name="Michael T."/>
            <person name="Cuomo C.A."/>
            <person name="Sil A."/>
            <person name="Beyhan S."/>
        </authorList>
    </citation>
    <scope>NUCLEOTIDE SEQUENCE [LARGE SCALE GENOMIC DNA]</scope>
    <source>
        <strain evidence="1 2">G184AR</strain>
    </source>
</reference>
<dbReference type="EMBL" id="JAEVHI010000002">
    <property type="protein sequence ID" value="KAG5299350.1"/>
    <property type="molecule type" value="Genomic_DNA"/>
</dbReference>
<accession>A0A8H7YVK0</accession>
<protein>
    <submittedName>
        <fullName evidence="1">Uncharacterized protein</fullName>
    </submittedName>
</protein>
<evidence type="ECO:0000313" key="2">
    <source>
        <dbReference type="Proteomes" id="UP000670092"/>
    </source>
</evidence>
<dbReference type="OrthoDB" id="8121437at2759"/>
<dbReference type="VEuPathDB" id="FungiDB:I7I52_09629"/>
<proteinExistence type="predicted"/>